<organism evidence="2 3">
    <name type="scientific">Helicoverpa armigera</name>
    <name type="common">Cotton bollworm</name>
    <name type="synonym">Heliothis armigera</name>
    <dbReference type="NCBI Taxonomy" id="29058"/>
    <lineage>
        <taxon>Eukaryota</taxon>
        <taxon>Metazoa</taxon>
        <taxon>Ecdysozoa</taxon>
        <taxon>Arthropoda</taxon>
        <taxon>Hexapoda</taxon>
        <taxon>Insecta</taxon>
        <taxon>Pterygota</taxon>
        <taxon>Neoptera</taxon>
        <taxon>Endopterygota</taxon>
        <taxon>Lepidoptera</taxon>
        <taxon>Glossata</taxon>
        <taxon>Ditrysia</taxon>
        <taxon>Noctuoidea</taxon>
        <taxon>Noctuidae</taxon>
        <taxon>Heliothinae</taxon>
        <taxon>Helicoverpa</taxon>
    </lineage>
</organism>
<evidence type="ECO:0000313" key="3">
    <source>
        <dbReference type="Proteomes" id="UP000249218"/>
    </source>
</evidence>
<evidence type="ECO:0000256" key="1">
    <source>
        <dbReference type="SAM" id="MobiDB-lite"/>
    </source>
</evidence>
<accession>A0A2W1BRP9</accession>
<dbReference type="Proteomes" id="UP000249218">
    <property type="component" value="Unassembled WGS sequence"/>
</dbReference>
<feature type="region of interest" description="Disordered" evidence="1">
    <location>
        <begin position="72"/>
        <end position="97"/>
    </location>
</feature>
<proteinExistence type="predicted"/>
<feature type="compositionally biased region" description="Basic and acidic residues" evidence="1">
    <location>
        <begin position="85"/>
        <end position="97"/>
    </location>
</feature>
<protein>
    <submittedName>
        <fullName evidence="2">Uncharacterized protein</fullName>
    </submittedName>
</protein>
<sequence length="97" mass="10888">MKAHGLGFVQGHLQAQQLDPLDDRRNPARHYLGRLLVRPPLCQNQRVVSVADHADAAREVGAQHLVVADVPQERPRTDPCGTPHDISRRAKSYLKDR</sequence>
<keyword evidence="3" id="KW-1185">Reference proteome</keyword>
<reference evidence="2 3" key="1">
    <citation type="journal article" date="2017" name="BMC Biol.">
        <title>Genomic innovations, transcriptional plasticity and gene loss underlying the evolution and divergence of two highly polyphagous and invasive Helicoverpa pest species.</title>
        <authorList>
            <person name="Pearce S.L."/>
            <person name="Clarke D.F."/>
            <person name="East P.D."/>
            <person name="Elfekih S."/>
            <person name="Gordon K.H."/>
            <person name="Jermiin L.S."/>
            <person name="McGaughran A."/>
            <person name="Oakeshott J.G."/>
            <person name="Papanikolaou A."/>
            <person name="Perera O.P."/>
            <person name="Rane R.V."/>
            <person name="Richards S."/>
            <person name="Tay W.T."/>
            <person name="Walsh T.K."/>
            <person name="Anderson A."/>
            <person name="Anderson C.J."/>
            <person name="Asgari S."/>
            <person name="Board P.G."/>
            <person name="Bretschneider A."/>
            <person name="Campbell P.M."/>
            <person name="Chertemps T."/>
            <person name="Christeller J.T."/>
            <person name="Coppin C.W."/>
            <person name="Downes S.J."/>
            <person name="Duan G."/>
            <person name="Farnsworth C.A."/>
            <person name="Good R.T."/>
            <person name="Han L.B."/>
            <person name="Han Y.C."/>
            <person name="Hatje K."/>
            <person name="Horne I."/>
            <person name="Huang Y.P."/>
            <person name="Hughes D.S."/>
            <person name="Jacquin-Joly E."/>
            <person name="James W."/>
            <person name="Jhangiani S."/>
            <person name="Kollmar M."/>
            <person name="Kuwar S.S."/>
            <person name="Li S."/>
            <person name="Liu N.Y."/>
            <person name="Maibeche M.T."/>
            <person name="Miller J.R."/>
            <person name="Montagne N."/>
            <person name="Perry T."/>
            <person name="Qu J."/>
            <person name="Song S.V."/>
            <person name="Sutton G.G."/>
            <person name="Vogel H."/>
            <person name="Walenz B.P."/>
            <person name="Xu W."/>
            <person name="Zhang H.J."/>
            <person name="Zou Z."/>
            <person name="Batterham P."/>
            <person name="Edwards O.R."/>
            <person name="Feyereisen R."/>
            <person name="Gibbs R.A."/>
            <person name="Heckel D.G."/>
            <person name="McGrath A."/>
            <person name="Robin C."/>
            <person name="Scherer S.E."/>
            <person name="Worley K.C."/>
            <person name="Wu Y.D."/>
        </authorList>
    </citation>
    <scope>NUCLEOTIDE SEQUENCE [LARGE SCALE GENOMIC DNA]</scope>
    <source>
        <strain evidence="2">Harm_GR_Male_#8</strain>
        <tissue evidence="2">Whole organism</tissue>
    </source>
</reference>
<dbReference type="AlphaFoldDB" id="A0A2W1BRP9"/>
<gene>
    <name evidence="2" type="primary">HaOG206069</name>
    <name evidence="2" type="ORF">B5X24_HaOG206069</name>
</gene>
<name>A0A2W1BRP9_HELAM</name>
<dbReference type="EMBL" id="KZ149995">
    <property type="protein sequence ID" value="PZC75460.1"/>
    <property type="molecule type" value="Genomic_DNA"/>
</dbReference>
<evidence type="ECO:0000313" key="2">
    <source>
        <dbReference type="EMBL" id="PZC75460.1"/>
    </source>
</evidence>